<name>A0A834IHD3_RHYFE</name>
<gene>
    <name evidence="1" type="ORF">GWI33_007677</name>
</gene>
<sequence>MTSVHHNFHQHICHPLICRTSSITVGAVVERLDPSALTPSPKAASCRVIRHRPATPGKFRDEVQAVRAESRRRRRWRRQSVMLLNRRRIEGVRFPGALVDDDATSLLRRVPLTSNRLLSMVGRWTAP</sequence>
<comment type="caution">
    <text evidence="1">The sequence shown here is derived from an EMBL/GenBank/DDBJ whole genome shotgun (WGS) entry which is preliminary data.</text>
</comment>
<dbReference type="AlphaFoldDB" id="A0A834IHD3"/>
<reference evidence="1" key="1">
    <citation type="submission" date="2020-08" db="EMBL/GenBank/DDBJ databases">
        <title>Genome sequencing and assembly of the red palm weevil Rhynchophorus ferrugineus.</title>
        <authorList>
            <person name="Dias G.B."/>
            <person name="Bergman C.M."/>
            <person name="Manee M."/>
        </authorList>
    </citation>
    <scope>NUCLEOTIDE SEQUENCE</scope>
    <source>
        <strain evidence="1">AA-2017</strain>
        <tissue evidence="1">Whole larva</tissue>
    </source>
</reference>
<dbReference type="EMBL" id="JAACXV010000377">
    <property type="protein sequence ID" value="KAF7279037.1"/>
    <property type="molecule type" value="Genomic_DNA"/>
</dbReference>
<accession>A0A834IHD3</accession>
<protein>
    <submittedName>
        <fullName evidence="1">Uncharacterized protein</fullName>
    </submittedName>
</protein>
<keyword evidence="2" id="KW-1185">Reference proteome</keyword>
<evidence type="ECO:0000313" key="1">
    <source>
        <dbReference type="EMBL" id="KAF7279037.1"/>
    </source>
</evidence>
<dbReference type="Proteomes" id="UP000625711">
    <property type="component" value="Unassembled WGS sequence"/>
</dbReference>
<proteinExistence type="predicted"/>
<evidence type="ECO:0000313" key="2">
    <source>
        <dbReference type="Proteomes" id="UP000625711"/>
    </source>
</evidence>
<organism evidence="1 2">
    <name type="scientific">Rhynchophorus ferrugineus</name>
    <name type="common">Red palm weevil</name>
    <name type="synonym">Curculio ferrugineus</name>
    <dbReference type="NCBI Taxonomy" id="354439"/>
    <lineage>
        <taxon>Eukaryota</taxon>
        <taxon>Metazoa</taxon>
        <taxon>Ecdysozoa</taxon>
        <taxon>Arthropoda</taxon>
        <taxon>Hexapoda</taxon>
        <taxon>Insecta</taxon>
        <taxon>Pterygota</taxon>
        <taxon>Neoptera</taxon>
        <taxon>Endopterygota</taxon>
        <taxon>Coleoptera</taxon>
        <taxon>Polyphaga</taxon>
        <taxon>Cucujiformia</taxon>
        <taxon>Curculionidae</taxon>
        <taxon>Dryophthorinae</taxon>
        <taxon>Rhynchophorus</taxon>
    </lineage>
</organism>